<gene>
    <name evidence="2" type="ORF">ACFQV2_20695</name>
</gene>
<sequence>MPGALNTRSTEESPLVSRTVIRSTPLAARGGPTTSGTTSHRRACADPMTRLRARLCTQPTLIGSPSAGMRSWL</sequence>
<proteinExistence type="predicted"/>
<evidence type="ECO:0000256" key="1">
    <source>
        <dbReference type="SAM" id="MobiDB-lite"/>
    </source>
</evidence>
<evidence type="ECO:0000313" key="2">
    <source>
        <dbReference type="EMBL" id="MFC7615559.1"/>
    </source>
</evidence>
<comment type="caution">
    <text evidence="2">The sequence shown here is derived from an EMBL/GenBank/DDBJ whole genome shotgun (WGS) entry which is preliminary data.</text>
</comment>
<name>A0ABW2TQC7_9PSEU</name>
<protein>
    <submittedName>
        <fullName evidence="2">Uncharacterized protein</fullName>
    </submittedName>
</protein>
<dbReference type="EMBL" id="JBHTEY010000004">
    <property type="protein sequence ID" value="MFC7615559.1"/>
    <property type="molecule type" value="Genomic_DNA"/>
</dbReference>
<organism evidence="2 3">
    <name type="scientific">Actinokineospora soli</name>
    <dbReference type="NCBI Taxonomy" id="1048753"/>
    <lineage>
        <taxon>Bacteria</taxon>
        <taxon>Bacillati</taxon>
        <taxon>Actinomycetota</taxon>
        <taxon>Actinomycetes</taxon>
        <taxon>Pseudonocardiales</taxon>
        <taxon>Pseudonocardiaceae</taxon>
        <taxon>Actinokineospora</taxon>
    </lineage>
</organism>
<feature type="region of interest" description="Disordered" evidence="1">
    <location>
        <begin position="1"/>
        <end position="43"/>
    </location>
</feature>
<accession>A0ABW2TQC7</accession>
<dbReference type="Proteomes" id="UP001596512">
    <property type="component" value="Unassembled WGS sequence"/>
</dbReference>
<evidence type="ECO:0000313" key="3">
    <source>
        <dbReference type="Proteomes" id="UP001596512"/>
    </source>
</evidence>
<reference evidence="3" key="1">
    <citation type="journal article" date="2019" name="Int. J. Syst. Evol. Microbiol.">
        <title>The Global Catalogue of Microorganisms (GCM) 10K type strain sequencing project: providing services to taxonomists for standard genome sequencing and annotation.</title>
        <authorList>
            <consortium name="The Broad Institute Genomics Platform"/>
            <consortium name="The Broad Institute Genome Sequencing Center for Infectious Disease"/>
            <person name="Wu L."/>
            <person name="Ma J."/>
        </authorList>
    </citation>
    <scope>NUCLEOTIDE SEQUENCE [LARGE SCALE GENOMIC DNA]</scope>
    <source>
        <strain evidence="3">JCM 17695</strain>
    </source>
</reference>
<keyword evidence="3" id="KW-1185">Reference proteome</keyword>